<accession>A0A1I4FE67</accession>
<organism evidence="2 3">
    <name type="scientific">Loktanella salsilacus</name>
    <dbReference type="NCBI Taxonomy" id="195913"/>
    <lineage>
        <taxon>Bacteria</taxon>
        <taxon>Pseudomonadati</taxon>
        <taxon>Pseudomonadota</taxon>
        <taxon>Alphaproteobacteria</taxon>
        <taxon>Rhodobacterales</taxon>
        <taxon>Roseobacteraceae</taxon>
        <taxon>Loktanella</taxon>
    </lineage>
</organism>
<dbReference type="AlphaFoldDB" id="A0A1I4FE67"/>
<keyword evidence="3" id="KW-1185">Reference proteome</keyword>
<evidence type="ECO:0000259" key="1">
    <source>
        <dbReference type="Pfam" id="PF00596"/>
    </source>
</evidence>
<sequence length="52" mass="5641">MHCHSPYATALACLKDPAIVPIDNKTARFYGRTAYDLAFGGIAARRRGISTT</sequence>
<reference evidence="3" key="1">
    <citation type="submission" date="2016-10" db="EMBL/GenBank/DDBJ databases">
        <authorList>
            <person name="Varghese N."/>
            <person name="Submissions S."/>
        </authorList>
    </citation>
    <scope>NUCLEOTIDE SEQUENCE [LARGE SCALE GENOMIC DNA]</scope>
    <source>
        <strain evidence="3">DSM 16199</strain>
    </source>
</reference>
<dbReference type="SUPFAM" id="SSF53639">
    <property type="entry name" value="AraD/HMP-PK domain-like"/>
    <property type="match status" value="1"/>
</dbReference>
<protein>
    <submittedName>
        <fullName evidence="2">Class II Aldolase and Adducin N-terminal domain-containing protein</fullName>
    </submittedName>
</protein>
<feature type="domain" description="Class II aldolase/adducin N-terminal" evidence="1">
    <location>
        <begin position="1"/>
        <end position="35"/>
    </location>
</feature>
<evidence type="ECO:0000313" key="2">
    <source>
        <dbReference type="EMBL" id="SFL15809.1"/>
    </source>
</evidence>
<dbReference type="STRING" id="195913.SAMN04488004_1097"/>
<gene>
    <name evidence="2" type="ORF">SAMN04488004_1097</name>
</gene>
<dbReference type="InterPro" id="IPR001303">
    <property type="entry name" value="Aldolase_II/adducin_N"/>
</dbReference>
<evidence type="ECO:0000313" key="3">
    <source>
        <dbReference type="Proteomes" id="UP000199550"/>
    </source>
</evidence>
<dbReference type="Pfam" id="PF00596">
    <property type="entry name" value="Aldolase_II"/>
    <property type="match status" value="1"/>
</dbReference>
<dbReference type="Gene3D" id="3.40.225.10">
    <property type="entry name" value="Class II aldolase/adducin N-terminal domain"/>
    <property type="match status" value="1"/>
</dbReference>
<name>A0A1I4FE67_9RHOB</name>
<dbReference type="InterPro" id="IPR036409">
    <property type="entry name" value="Aldolase_II/adducin_N_sf"/>
</dbReference>
<proteinExistence type="predicted"/>
<dbReference type="EMBL" id="FOTF01000009">
    <property type="protein sequence ID" value="SFL15809.1"/>
    <property type="molecule type" value="Genomic_DNA"/>
</dbReference>
<dbReference type="Proteomes" id="UP000199550">
    <property type="component" value="Unassembled WGS sequence"/>
</dbReference>